<dbReference type="AlphaFoldDB" id="A0A4Q9VXS3"/>
<dbReference type="PANTHER" id="PTHR30514:SF18">
    <property type="entry name" value="RPIR-FAMILY TRANSCRIPTIONAL REGULATOR"/>
    <property type="match status" value="1"/>
</dbReference>
<dbReference type="EMBL" id="SJFN01000001">
    <property type="protein sequence ID" value="TBW41180.1"/>
    <property type="molecule type" value="Genomic_DNA"/>
</dbReference>
<dbReference type="InterPro" id="IPR009057">
    <property type="entry name" value="Homeodomain-like_sf"/>
</dbReference>
<dbReference type="GO" id="GO:0003700">
    <property type="term" value="F:DNA-binding transcription factor activity"/>
    <property type="evidence" value="ECO:0007669"/>
    <property type="project" value="InterPro"/>
</dbReference>
<dbReference type="Gene3D" id="3.40.50.10490">
    <property type="entry name" value="Glucose-6-phosphate isomerase like protein, domain 1"/>
    <property type="match status" value="1"/>
</dbReference>
<dbReference type="Gene3D" id="1.10.10.10">
    <property type="entry name" value="Winged helix-like DNA-binding domain superfamily/Winged helix DNA-binding domain"/>
    <property type="match status" value="1"/>
</dbReference>
<dbReference type="PANTHER" id="PTHR30514">
    <property type="entry name" value="GLUCOKINASE"/>
    <property type="match status" value="1"/>
</dbReference>
<reference evidence="3 4" key="1">
    <citation type="submission" date="2019-02" db="EMBL/GenBank/DDBJ databases">
        <title>Siculibacillus lacustris gen. nov., sp. nov., a new rosette-forming bacterium isolated from a freshwater crater lake (Lake St. Ana, Romania).</title>
        <authorList>
            <person name="Felfoldi T."/>
            <person name="Marton Z."/>
            <person name="Szabo A."/>
            <person name="Mentes A."/>
            <person name="Boka K."/>
            <person name="Marialigeti K."/>
            <person name="Mathe I."/>
            <person name="Koncz M."/>
            <person name="Schumann P."/>
            <person name="Toth E."/>
        </authorList>
    </citation>
    <scope>NUCLEOTIDE SEQUENCE [LARGE SCALE GENOMIC DNA]</scope>
    <source>
        <strain evidence="3 4">SA-279</strain>
    </source>
</reference>
<feature type="domain" description="SIS" evidence="2">
    <location>
        <begin position="176"/>
        <end position="315"/>
    </location>
</feature>
<dbReference type="InterPro" id="IPR001347">
    <property type="entry name" value="SIS_dom"/>
</dbReference>
<feature type="domain" description="HTH rpiR-type" evidence="1">
    <location>
        <begin position="53"/>
        <end position="129"/>
    </location>
</feature>
<comment type="caution">
    <text evidence="3">The sequence shown here is derived from an EMBL/GenBank/DDBJ whole genome shotgun (WGS) entry which is preliminary data.</text>
</comment>
<dbReference type="InterPro" id="IPR047640">
    <property type="entry name" value="RpiR-like"/>
</dbReference>
<protein>
    <submittedName>
        <fullName evidence="3">MurR/RpiR family transcriptional regulator</fullName>
    </submittedName>
</protein>
<dbReference type="OrthoDB" id="9814676at2"/>
<evidence type="ECO:0000259" key="2">
    <source>
        <dbReference type="PROSITE" id="PS51464"/>
    </source>
</evidence>
<dbReference type="PROSITE" id="PS51464">
    <property type="entry name" value="SIS"/>
    <property type="match status" value="1"/>
</dbReference>
<organism evidence="3 4">
    <name type="scientific">Siculibacillus lacustris</name>
    <dbReference type="NCBI Taxonomy" id="1549641"/>
    <lineage>
        <taxon>Bacteria</taxon>
        <taxon>Pseudomonadati</taxon>
        <taxon>Pseudomonadota</taxon>
        <taxon>Alphaproteobacteria</taxon>
        <taxon>Hyphomicrobiales</taxon>
        <taxon>Ancalomicrobiaceae</taxon>
        <taxon>Siculibacillus</taxon>
    </lineage>
</organism>
<dbReference type="GO" id="GO:1901135">
    <property type="term" value="P:carbohydrate derivative metabolic process"/>
    <property type="evidence" value="ECO:0007669"/>
    <property type="project" value="InterPro"/>
</dbReference>
<dbReference type="InterPro" id="IPR046348">
    <property type="entry name" value="SIS_dom_sf"/>
</dbReference>
<keyword evidence="4" id="KW-1185">Reference proteome</keyword>
<accession>A0A4Q9VXS3</accession>
<evidence type="ECO:0000259" key="1">
    <source>
        <dbReference type="PROSITE" id="PS51071"/>
    </source>
</evidence>
<sequence>MHCAERRLARRRRCPAAQFSGGTEKNFIARPRDLTEIFSPPTGHAGGPSVPMSPLLSLIASRRADLTPQQGRIADYVAGHPVQTATMGIEELAFAAGVSVATVNRFARGLGLDGFAAFRLLAVAGFRRIMSPVEKLEAQADRLGDDGFVVAASLEAAGANLREAGASLDLATWVRAAEAVAEARRVYFLGFGLSAALVDLFADMIGPFCRASVVLDGHGGQERILRRTLDVGPEDVVIAVTLPRYSRATLDHAAALRAQGATVIGFTDARAAPLAALADLVLVASAQHPLLHASPTAVVGLFEAFAALLTARRRSTAAEAELSRRISPHLWVEDIEAFGPGAAPDSTRFRE</sequence>
<evidence type="ECO:0000313" key="4">
    <source>
        <dbReference type="Proteomes" id="UP000292781"/>
    </source>
</evidence>
<dbReference type="SUPFAM" id="SSF46689">
    <property type="entry name" value="Homeodomain-like"/>
    <property type="match status" value="1"/>
</dbReference>
<dbReference type="Pfam" id="PF01380">
    <property type="entry name" value="SIS"/>
    <property type="match status" value="1"/>
</dbReference>
<dbReference type="SUPFAM" id="SSF53697">
    <property type="entry name" value="SIS domain"/>
    <property type="match status" value="1"/>
</dbReference>
<evidence type="ECO:0000313" key="3">
    <source>
        <dbReference type="EMBL" id="TBW41180.1"/>
    </source>
</evidence>
<gene>
    <name evidence="3" type="ORF">EYW49_00140</name>
</gene>
<dbReference type="Proteomes" id="UP000292781">
    <property type="component" value="Unassembled WGS sequence"/>
</dbReference>
<dbReference type="InterPro" id="IPR000281">
    <property type="entry name" value="HTH_RpiR"/>
</dbReference>
<name>A0A4Q9VXS3_9HYPH</name>
<dbReference type="Pfam" id="PF01418">
    <property type="entry name" value="HTH_6"/>
    <property type="match status" value="1"/>
</dbReference>
<dbReference type="GO" id="GO:0003677">
    <property type="term" value="F:DNA binding"/>
    <property type="evidence" value="ECO:0007669"/>
    <property type="project" value="InterPro"/>
</dbReference>
<dbReference type="InterPro" id="IPR036388">
    <property type="entry name" value="WH-like_DNA-bd_sf"/>
</dbReference>
<dbReference type="PROSITE" id="PS51071">
    <property type="entry name" value="HTH_RPIR"/>
    <property type="match status" value="1"/>
</dbReference>
<proteinExistence type="predicted"/>
<dbReference type="GO" id="GO:0097367">
    <property type="term" value="F:carbohydrate derivative binding"/>
    <property type="evidence" value="ECO:0007669"/>
    <property type="project" value="InterPro"/>
</dbReference>